<evidence type="ECO:0000313" key="1">
    <source>
        <dbReference type="EMBL" id="WPU64080.1"/>
    </source>
</evidence>
<evidence type="ECO:0000313" key="3">
    <source>
        <dbReference type="Proteomes" id="UP001324634"/>
    </source>
</evidence>
<dbReference type="KEGG" id="psti:SOO65_05050"/>
<evidence type="ECO:0000313" key="2">
    <source>
        <dbReference type="EMBL" id="WPU66107.1"/>
    </source>
</evidence>
<proteinExistence type="predicted"/>
<organism evidence="1 3">
    <name type="scientific">Peredibacter starrii</name>
    <dbReference type="NCBI Taxonomy" id="28202"/>
    <lineage>
        <taxon>Bacteria</taxon>
        <taxon>Pseudomonadati</taxon>
        <taxon>Bdellovibrionota</taxon>
        <taxon>Bacteriovoracia</taxon>
        <taxon>Bacteriovoracales</taxon>
        <taxon>Bacteriovoracaceae</taxon>
        <taxon>Peredibacter</taxon>
    </lineage>
</organism>
<name>A0AAX4HLL1_9BACT</name>
<gene>
    <name evidence="2" type="ORF">SOO65_05050</name>
    <name evidence="1" type="ORF">SOO65_15405</name>
</gene>
<protein>
    <recommendedName>
        <fullName evidence="4">Transposase</fullName>
    </recommendedName>
</protein>
<dbReference type="Proteomes" id="UP001324634">
    <property type="component" value="Chromosome"/>
</dbReference>
<dbReference type="EMBL" id="CP139487">
    <property type="protein sequence ID" value="WPU66107.1"/>
    <property type="molecule type" value="Genomic_DNA"/>
</dbReference>
<accession>A0AAX4HLL1</accession>
<dbReference type="RefSeq" id="WP_321392147.1">
    <property type="nucleotide sequence ID" value="NZ_CP139487.1"/>
</dbReference>
<reference evidence="1 3" key="1">
    <citation type="submission" date="2023-11" db="EMBL/GenBank/DDBJ databases">
        <title>Peredibacter starrii A3.12.</title>
        <authorList>
            <person name="Mitchell R.J."/>
        </authorList>
    </citation>
    <scope>NUCLEOTIDE SEQUENCE [LARGE SCALE GENOMIC DNA]</scope>
    <source>
        <strain evidence="1 3">A3.12</strain>
    </source>
</reference>
<evidence type="ECO:0008006" key="4">
    <source>
        <dbReference type="Google" id="ProtNLM"/>
    </source>
</evidence>
<dbReference type="AlphaFoldDB" id="A0AAX4HLL1"/>
<keyword evidence="3" id="KW-1185">Reference proteome</keyword>
<dbReference type="EMBL" id="CP139487">
    <property type="protein sequence ID" value="WPU64080.1"/>
    <property type="molecule type" value="Genomic_DNA"/>
</dbReference>
<sequence length="108" mass="12684">MAKITEKQIVFTEHFKRLVLDSLIEGMTREETFNRTLGVNCFDKKFVDTCLGRWRRKVRAVGDLHPEKKGRRKSLENMTFEEMKAEIAYQKEVIAHLKKLKGLADDEL</sequence>
<dbReference type="KEGG" id="psti:SOO65_15405"/>